<dbReference type="SUPFAM" id="SSF46689">
    <property type="entry name" value="Homeodomain-like"/>
    <property type="match status" value="1"/>
</dbReference>
<keyword evidence="3" id="KW-0804">Transcription</keyword>
<dbReference type="GO" id="GO:0000976">
    <property type="term" value="F:transcription cis-regulatory region binding"/>
    <property type="evidence" value="ECO:0007669"/>
    <property type="project" value="TreeGrafter"/>
</dbReference>
<evidence type="ECO:0000256" key="2">
    <source>
        <dbReference type="ARBA" id="ARBA00023125"/>
    </source>
</evidence>
<feature type="region of interest" description="Disordered" evidence="5">
    <location>
        <begin position="1"/>
        <end position="28"/>
    </location>
</feature>
<dbReference type="InterPro" id="IPR001647">
    <property type="entry name" value="HTH_TetR"/>
</dbReference>
<keyword evidence="8" id="KW-1185">Reference proteome</keyword>
<dbReference type="PANTHER" id="PTHR30055:SF234">
    <property type="entry name" value="HTH-TYPE TRANSCRIPTIONAL REGULATOR BETI"/>
    <property type="match status" value="1"/>
</dbReference>
<reference evidence="7 8" key="1">
    <citation type="submission" date="2021-03" db="EMBL/GenBank/DDBJ databases">
        <title>Antimicrobial resistance genes in bacteria isolated from Japanese honey, and their potential for conferring macrolide and lincosamide resistance in the American foulbrood pathogen Paenibacillus larvae.</title>
        <authorList>
            <person name="Okamoto M."/>
            <person name="Kumagai M."/>
            <person name="Kanamori H."/>
            <person name="Takamatsu D."/>
        </authorList>
    </citation>
    <scope>NUCLEOTIDE SEQUENCE [LARGE SCALE GENOMIC DNA]</scope>
    <source>
        <strain evidence="7 8">J34TS1</strain>
    </source>
</reference>
<dbReference type="PROSITE" id="PS01081">
    <property type="entry name" value="HTH_TETR_1"/>
    <property type="match status" value="1"/>
</dbReference>
<evidence type="ECO:0000256" key="1">
    <source>
        <dbReference type="ARBA" id="ARBA00023015"/>
    </source>
</evidence>
<dbReference type="InterPro" id="IPR050109">
    <property type="entry name" value="HTH-type_TetR-like_transc_reg"/>
</dbReference>
<sequence length="229" mass="26620">MKLKAKKVVNKVMDPKSRWEQERQEAKKQRENSIIEAAERVFAKKGLEKATMRDIAEEDNVGIATVFRYFPKKDRIIVAVAARIIEMEAEAFQAILERPGTGIEKMEMLFDHFIEENSPNYLNRNKLIEAFESYAAQQAEPLDGIEEYYEATRKVFRIFERIIQICTEDGSVRSDMDARETLSTLVNTFGIFAKKLSIQSSILMFKADPDFMVQLSILKRIFMDYLKPR</sequence>
<dbReference type="InterPro" id="IPR009057">
    <property type="entry name" value="Homeodomain-like_sf"/>
</dbReference>
<feature type="compositionally biased region" description="Basic and acidic residues" evidence="5">
    <location>
        <begin position="13"/>
        <end position="28"/>
    </location>
</feature>
<keyword evidence="2 4" id="KW-0238">DNA-binding</keyword>
<evidence type="ECO:0000256" key="3">
    <source>
        <dbReference type="ARBA" id="ARBA00023163"/>
    </source>
</evidence>
<evidence type="ECO:0000259" key="6">
    <source>
        <dbReference type="PROSITE" id="PS50977"/>
    </source>
</evidence>
<dbReference type="GO" id="GO:0003700">
    <property type="term" value="F:DNA-binding transcription factor activity"/>
    <property type="evidence" value="ECO:0007669"/>
    <property type="project" value="TreeGrafter"/>
</dbReference>
<evidence type="ECO:0000256" key="5">
    <source>
        <dbReference type="SAM" id="MobiDB-lite"/>
    </source>
</evidence>
<dbReference type="AlphaFoldDB" id="A0A919YB25"/>
<comment type="caution">
    <text evidence="7">The sequence shown here is derived from an EMBL/GenBank/DDBJ whole genome shotgun (WGS) entry which is preliminary data.</text>
</comment>
<dbReference type="Pfam" id="PF00440">
    <property type="entry name" value="TetR_N"/>
    <property type="match status" value="1"/>
</dbReference>
<proteinExistence type="predicted"/>
<evidence type="ECO:0000313" key="8">
    <source>
        <dbReference type="Proteomes" id="UP000682811"/>
    </source>
</evidence>
<feature type="DNA-binding region" description="H-T-H motif" evidence="4">
    <location>
        <begin position="51"/>
        <end position="70"/>
    </location>
</feature>
<dbReference type="PANTHER" id="PTHR30055">
    <property type="entry name" value="HTH-TYPE TRANSCRIPTIONAL REGULATOR RUTR"/>
    <property type="match status" value="1"/>
</dbReference>
<name>A0A919YB25_9BACL</name>
<gene>
    <name evidence="7" type="ORF">J34TS1_06230</name>
</gene>
<evidence type="ECO:0000313" key="7">
    <source>
        <dbReference type="EMBL" id="GIO45858.1"/>
    </source>
</evidence>
<dbReference type="PROSITE" id="PS50977">
    <property type="entry name" value="HTH_TETR_2"/>
    <property type="match status" value="1"/>
</dbReference>
<dbReference type="PRINTS" id="PR00455">
    <property type="entry name" value="HTHTETR"/>
</dbReference>
<evidence type="ECO:0000256" key="4">
    <source>
        <dbReference type="PROSITE-ProRule" id="PRU00335"/>
    </source>
</evidence>
<dbReference type="InterPro" id="IPR023772">
    <property type="entry name" value="DNA-bd_HTH_TetR-type_CS"/>
</dbReference>
<dbReference type="Gene3D" id="1.10.357.10">
    <property type="entry name" value="Tetracycline Repressor, domain 2"/>
    <property type="match status" value="1"/>
</dbReference>
<protein>
    <submittedName>
        <fullName evidence="7">TetR family transcriptional regulator</fullName>
    </submittedName>
</protein>
<accession>A0A919YB25</accession>
<organism evidence="7 8">
    <name type="scientific">Paenibacillus azoreducens</name>
    <dbReference type="NCBI Taxonomy" id="116718"/>
    <lineage>
        <taxon>Bacteria</taxon>
        <taxon>Bacillati</taxon>
        <taxon>Bacillota</taxon>
        <taxon>Bacilli</taxon>
        <taxon>Bacillales</taxon>
        <taxon>Paenibacillaceae</taxon>
        <taxon>Paenibacillus</taxon>
    </lineage>
</organism>
<feature type="domain" description="HTH tetR-type" evidence="6">
    <location>
        <begin position="28"/>
        <end position="88"/>
    </location>
</feature>
<dbReference type="EMBL" id="BORT01000002">
    <property type="protein sequence ID" value="GIO45858.1"/>
    <property type="molecule type" value="Genomic_DNA"/>
</dbReference>
<keyword evidence="1" id="KW-0805">Transcription regulation</keyword>
<dbReference type="Proteomes" id="UP000682811">
    <property type="component" value="Unassembled WGS sequence"/>
</dbReference>